<dbReference type="AlphaFoldDB" id="A0A366KM12"/>
<dbReference type="EMBL" id="QNQU01000031">
    <property type="protein sequence ID" value="RBQ02737.1"/>
    <property type="molecule type" value="Genomic_DNA"/>
</dbReference>
<sequence>MNILTHFVTLNLFQGLYIRIDADPDVRIYRVDTNAKFFVAPMPRWHGTLERQSTQSALSIQQCAFTQGPFASKKQRHFVLCDQY</sequence>
<accession>A0A366KM12</accession>
<evidence type="ECO:0000313" key="2">
    <source>
        <dbReference type="Proteomes" id="UP000252081"/>
    </source>
</evidence>
<gene>
    <name evidence="1" type="ORF">DRW42_25220</name>
</gene>
<name>A0A366KM12_9SPHI</name>
<reference evidence="1 2" key="1">
    <citation type="submission" date="2018-07" db="EMBL/GenBank/DDBJ databases">
        <title>A draft genome of a endophytic bacteria, a new species of Pedobacter.</title>
        <authorList>
            <person name="Zhang Z.D."/>
            <person name="Chen Z.J."/>
        </authorList>
    </citation>
    <scope>NUCLEOTIDE SEQUENCE [LARGE SCALE GENOMIC DNA]</scope>
    <source>
        <strain evidence="1 2">RS10</strain>
    </source>
</reference>
<comment type="caution">
    <text evidence="1">The sequence shown here is derived from an EMBL/GenBank/DDBJ whole genome shotgun (WGS) entry which is preliminary data.</text>
</comment>
<proteinExistence type="predicted"/>
<dbReference type="Proteomes" id="UP000252081">
    <property type="component" value="Unassembled WGS sequence"/>
</dbReference>
<keyword evidence="2" id="KW-1185">Reference proteome</keyword>
<evidence type="ECO:0000313" key="1">
    <source>
        <dbReference type="EMBL" id="RBQ02737.1"/>
    </source>
</evidence>
<dbReference type="RefSeq" id="WP_113951654.1">
    <property type="nucleotide sequence ID" value="NZ_QNQU01000031.1"/>
</dbReference>
<protein>
    <submittedName>
        <fullName evidence="1">Uncharacterized protein</fullName>
    </submittedName>
</protein>
<organism evidence="1 2">
    <name type="scientific">Pedobacter miscanthi</name>
    <dbReference type="NCBI Taxonomy" id="2259170"/>
    <lineage>
        <taxon>Bacteria</taxon>
        <taxon>Pseudomonadati</taxon>
        <taxon>Bacteroidota</taxon>
        <taxon>Sphingobacteriia</taxon>
        <taxon>Sphingobacteriales</taxon>
        <taxon>Sphingobacteriaceae</taxon>
        <taxon>Pedobacter</taxon>
    </lineage>
</organism>